<evidence type="ECO:0000256" key="3">
    <source>
        <dbReference type="ARBA" id="ARBA00009686"/>
    </source>
</evidence>
<feature type="transmembrane region" description="Helical" evidence="13">
    <location>
        <begin position="21"/>
        <end position="43"/>
    </location>
</feature>
<reference evidence="15" key="2">
    <citation type="submission" date="2025-08" db="UniProtKB">
        <authorList>
            <consortium name="Ensembl"/>
        </authorList>
    </citation>
    <scope>IDENTIFICATION</scope>
</reference>
<evidence type="ECO:0000259" key="14">
    <source>
        <dbReference type="Pfam" id="PF02114"/>
    </source>
</evidence>
<evidence type="ECO:0000256" key="6">
    <source>
        <dbReference type="ARBA" id="ARBA00022657"/>
    </source>
</evidence>
<evidence type="ECO:0000256" key="2">
    <source>
        <dbReference type="ARBA" id="ARBA00004556"/>
    </source>
</evidence>
<comment type="subunit">
    <text evidence="12">Interacts (via thioredoxin fold region) with KDR/VEGFR2 (via juxtamembrane domain). Forms ternary complexes with the chaperonin CCT complex and actin substrate, leading to inhibition of actin folding. Interacts with XIAP (via BIR 3 and RING domain). Interacts with HSP90AA1 and HSP90AB1.</text>
</comment>
<accession>A0A8C9CT08</accession>
<dbReference type="InterPro" id="IPR024253">
    <property type="entry name" value="Phosducin_thioredoxin-like_dom"/>
</dbReference>
<sequence length="277" mass="32001">MLNQLLFGLRHILRRVKEDTPWGSIYYSFISLPSLPTSFSFSSSPFLFSFHLSSFFLPLSLAFPPFFPILISLTFPTTREQMRVYVLYLPKQTKRKKTKISLHLFSFHERKTVSTLSSRLEEHNKRFCCSVFLLKMLLKNVLKSFLAGEGLWLILHLYKQGIPLCSLINQHLSRLARKFPDVKFIKAILTTCIPNYPDRNLPTVFVYLEGDIKAQFIGPLVFGSMNLRKDELEWKLSESGAIKTDLEENPRKPVEDVLLSSVQGSVPMRRDSDFEGD</sequence>
<evidence type="ECO:0000256" key="4">
    <source>
        <dbReference type="ARBA" id="ARBA00022490"/>
    </source>
</evidence>
<keyword evidence="6" id="KW-0037">Angiogenesis</keyword>
<feature type="domain" description="Phosducin" evidence="14">
    <location>
        <begin position="153"/>
        <end position="217"/>
    </location>
</feature>
<keyword evidence="13" id="KW-1133">Transmembrane helix</keyword>
<dbReference type="GO" id="GO:0010628">
    <property type="term" value="P:positive regulation of gene expression"/>
    <property type="evidence" value="ECO:0007669"/>
    <property type="project" value="TreeGrafter"/>
</dbReference>
<dbReference type="AlphaFoldDB" id="A0A8C9CT08"/>
<dbReference type="GeneTree" id="ENSGT00940000154295"/>
<organism evidence="15 16">
    <name type="scientific">Peromyscus maniculatus bairdii</name>
    <name type="common">Prairie deer mouse</name>
    <dbReference type="NCBI Taxonomy" id="230844"/>
    <lineage>
        <taxon>Eukaryota</taxon>
        <taxon>Metazoa</taxon>
        <taxon>Chordata</taxon>
        <taxon>Craniata</taxon>
        <taxon>Vertebrata</taxon>
        <taxon>Euteleostomi</taxon>
        <taxon>Mammalia</taxon>
        <taxon>Eutheria</taxon>
        <taxon>Euarchontoglires</taxon>
        <taxon>Glires</taxon>
        <taxon>Rodentia</taxon>
        <taxon>Myomorpha</taxon>
        <taxon>Muroidea</taxon>
        <taxon>Cricetidae</taxon>
        <taxon>Neotominae</taxon>
        <taxon>Peromyscus</taxon>
    </lineage>
</organism>
<evidence type="ECO:0000256" key="10">
    <source>
        <dbReference type="ARBA" id="ARBA00040739"/>
    </source>
</evidence>
<dbReference type="SUPFAM" id="SSF52833">
    <property type="entry name" value="Thioredoxin-like"/>
    <property type="match status" value="1"/>
</dbReference>
<dbReference type="PANTHER" id="PTHR45809">
    <property type="entry name" value="VIRAL IAP-ASSOCIATED FACTOR HOMOLOG"/>
    <property type="match status" value="1"/>
</dbReference>
<evidence type="ECO:0000313" key="15">
    <source>
        <dbReference type="Ensembl" id="ENSPEMP00000036650.1"/>
    </source>
</evidence>
<feature type="transmembrane region" description="Helical" evidence="13">
    <location>
        <begin position="55"/>
        <end position="75"/>
    </location>
</feature>
<dbReference type="Ensembl" id="ENSPEMT00000039101.1">
    <property type="protein sequence ID" value="ENSPEMP00000036650.1"/>
    <property type="gene ID" value="ENSPEMG00000030210.1"/>
</dbReference>
<dbReference type="Proteomes" id="UP000694547">
    <property type="component" value="Chromosome 22"/>
</dbReference>
<keyword evidence="13" id="KW-0812">Transmembrane</keyword>
<evidence type="ECO:0000256" key="7">
    <source>
        <dbReference type="ARBA" id="ARBA00022703"/>
    </source>
</evidence>
<evidence type="ECO:0000256" key="12">
    <source>
        <dbReference type="ARBA" id="ARBA00046564"/>
    </source>
</evidence>
<dbReference type="GO" id="GO:0048471">
    <property type="term" value="C:perinuclear region of cytoplasm"/>
    <property type="evidence" value="ECO:0007669"/>
    <property type="project" value="UniProtKB-SubCell"/>
</dbReference>
<keyword evidence="4" id="KW-0963">Cytoplasm</keyword>
<reference evidence="15" key="3">
    <citation type="submission" date="2025-09" db="UniProtKB">
        <authorList>
            <consortium name="Ensembl"/>
        </authorList>
    </citation>
    <scope>IDENTIFICATION</scope>
</reference>
<dbReference type="GO" id="GO:0005783">
    <property type="term" value="C:endoplasmic reticulum"/>
    <property type="evidence" value="ECO:0007669"/>
    <property type="project" value="UniProtKB-SubCell"/>
</dbReference>
<dbReference type="GO" id="GO:0006915">
    <property type="term" value="P:apoptotic process"/>
    <property type="evidence" value="ECO:0007669"/>
    <property type="project" value="UniProtKB-KW"/>
</dbReference>
<dbReference type="GO" id="GO:0043184">
    <property type="term" value="F:vascular endothelial growth factor receptor 2 binding"/>
    <property type="evidence" value="ECO:0007669"/>
    <property type="project" value="TreeGrafter"/>
</dbReference>
<proteinExistence type="inferred from homology"/>
<dbReference type="Gene3D" id="3.40.30.10">
    <property type="entry name" value="Glutaredoxin"/>
    <property type="match status" value="1"/>
</dbReference>
<keyword evidence="9" id="KW-0143">Chaperone</keyword>
<keyword evidence="8" id="KW-0256">Endoplasmic reticulum</keyword>
<comment type="function">
    <text evidence="11">Acts as a chaperone for the angiogenic VEGF receptor KDR/VEGFR2, increasing its abundance by inhibiting its ubiquitination and degradation. Inhibits the folding activity of the chaperonin-containing T-complex (CCT) which leads to inhibition of cytoskeletal actin folding. Acts as a chaperone during heat shock alongside HSP90 and HSP40/70 chaperone complexes. Modulates the activation of caspases during apoptosis.</text>
</comment>
<reference evidence="15 16" key="1">
    <citation type="submission" date="2018-10" db="EMBL/GenBank/DDBJ databases">
        <title>Improved assembly of the deer mouse Peromyscus maniculatus genome.</title>
        <authorList>
            <person name="Lassance J.-M."/>
            <person name="Hoekstra H.E."/>
        </authorList>
    </citation>
    <scope>NUCLEOTIDE SEQUENCE [LARGE SCALE GENOMIC DNA]</scope>
</reference>
<protein>
    <recommendedName>
        <fullName evidence="10">Phosducin-like protein 3</fullName>
    </recommendedName>
</protein>
<evidence type="ECO:0000313" key="16">
    <source>
        <dbReference type="Proteomes" id="UP000694547"/>
    </source>
</evidence>
<evidence type="ECO:0000256" key="13">
    <source>
        <dbReference type="SAM" id="Phobius"/>
    </source>
</evidence>
<dbReference type="GO" id="GO:0001525">
    <property type="term" value="P:angiogenesis"/>
    <property type="evidence" value="ECO:0007669"/>
    <property type="project" value="UniProtKB-KW"/>
</dbReference>
<keyword evidence="13" id="KW-0472">Membrane</keyword>
<keyword evidence="5" id="KW-0597">Phosphoprotein</keyword>
<comment type="similarity">
    <text evidence="3">Belongs to the phosducin family.</text>
</comment>
<evidence type="ECO:0000256" key="5">
    <source>
        <dbReference type="ARBA" id="ARBA00022553"/>
    </source>
</evidence>
<keyword evidence="7" id="KW-0053">Apoptosis</keyword>
<evidence type="ECO:0000256" key="1">
    <source>
        <dbReference type="ARBA" id="ARBA00004240"/>
    </source>
</evidence>
<dbReference type="InterPro" id="IPR036249">
    <property type="entry name" value="Thioredoxin-like_sf"/>
</dbReference>
<evidence type="ECO:0000256" key="8">
    <source>
        <dbReference type="ARBA" id="ARBA00022824"/>
    </source>
</evidence>
<dbReference type="Pfam" id="PF02114">
    <property type="entry name" value="Phosducin"/>
    <property type="match status" value="1"/>
</dbReference>
<keyword evidence="16" id="KW-1185">Reference proteome</keyword>
<name>A0A8C9CT08_PERMB</name>
<comment type="subcellular location">
    <subcellularLocation>
        <location evidence="2">Cytoplasm</location>
        <location evidence="2">Perinuclear region</location>
    </subcellularLocation>
    <subcellularLocation>
        <location evidence="1">Endoplasmic reticulum</location>
    </subcellularLocation>
</comment>
<evidence type="ECO:0000256" key="11">
    <source>
        <dbReference type="ARBA" id="ARBA00045694"/>
    </source>
</evidence>
<dbReference type="GO" id="GO:0044183">
    <property type="term" value="F:protein folding chaperone"/>
    <property type="evidence" value="ECO:0007669"/>
    <property type="project" value="TreeGrafter"/>
</dbReference>
<dbReference type="InterPro" id="IPR051498">
    <property type="entry name" value="Phosducin-like_chap/apop_reg"/>
</dbReference>
<evidence type="ECO:0000256" key="9">
    <source>
        <dbReference type="ARBA" id="ARBA00023186"/>
    </source>
</evidence>
<dbReference type="PANTHER" id="PTHR45809:SF4">
    <property type="entry name" value="PHOSDUCIN-LIKE PROTEIN 3"/>
    <property type="match status" value="1"/>
</dbReference>